<evidence type="ECO:0000259" key="1">
    <source>
        <dbReference type="Pfam" id="PF12902"/>
    </source>
</evidence>
<dbReference type="InterPro" id="IPR012347">
    <property type="entry name" value="Ferritin-like"/>
</dbReference>
<proteinExistence type="predicted"/>
<dbReference type="Gene3D" id="1.20.1260.10">
    <property type="match status" value="1"/>
</dbReference>
<organism evidence="2 3">
    <name type="scientific">Burkholderia cepacia</name>
    <name type="common">Pseudomonas cepacia</name>
    <dbReference type="NCBI Taxonomy" id="292"/>
    <lineage>
        <taxon>Bacteria</taxon>
        <taxon>Pseudomonadati</taxon>
        <taxon>Pseudomonadota</taxon>
        <taxon>Betaproteobacteria</taxon>
        <taxon>Burkholderiales</taxon>
        <taxon>Burkholderiaceae</taxon>
        <taxon>Burkholderia</taxon>
        <taxon>Burkholderia cepacia complex</taxon>
    </lineage>
</organism>
<reference evidence="2 3" key="1">
    <citation type="submission" date="2015-05" db="EMBL/GenBank/DDBJ databases">
        <title>Draft genome of Burkholderia cepacia LK29.</title>
        <authorList>
            <person name="Chan X.Y."/>
        </authorList>
    </citation>
    <scope>NUCLEOTIDE SEQUENCE [LARGE SCALE GENOMIC DNA]</scope>
    <source>
        <strain evidence="2 3">LK29</strain>
    </source>
</reference>
<dbReference type="AlphaFoldDB" id="A0A0J5WZ82"/>
<sequence length="509" mass="56845">MQSLRLWRHLAPGGSSLERLAPGEPVAEDYSIKHLLEHELSTRDYVTYLLSIDAEIEHCLMVQYLYAGYSLGGPQVPEAFRDTVRNWQETILGIAKEEMGHLITVQNVLRLIGSPLHFERDDYPWDTPFYPFPFMLEPLTLDSLAKYVYTEAPLHWDGGELGKDIRRRVGEQVSRPHQVAELFHTLIPLVRDHLPDDVFQADTYRCQADFAEWGRGYKGGHRGSGGGRSLGGTPDVLVMPATSRDDAVSALDKISKQGEAPHGKDPSHFVRFLRIYVEMRAVLEGELCGVDIWLAARPDDFLEEAWTEAYPAAAAELHAAKVDDTWRPSRPVAVNPYVALDPELEPEQGGAPVTPITEPVTQLWASLFNLRYRMLLQYLIHSFTLYGGLNAAGQFTPRGTIVNAAFGEMYNLRALSEILMQSRVSIEPDASLAGPPFQMPYTLNSPFGEANRWRGHLDLLAASENLVVALLAKTDAARHPYLLSLREADRNLAAVARRILSGDVDLALL</sequence>
<feature type="domain" description="Iminophenyl-pyruvate dimer synthase" evidence="1">
    <location>
        <begin position="54"/>
        <end position="276"/>
    </location>
</feature>
<evidence type="ECO:0000313" key="3">
    <source>
        <dbReference type="Proteomes" id="UP000036338"/>
    </source>
</evidence>
<protein>
    <recommendedName>
        <fullName evidence="1">Iminophenyl-pyruvate dimer synthase domain-containing protein</fullName>
    </recommendedName>
</protein>
<dbReference type="PATRIC" id="fig|292.27.peg.2730"/>
<dbReference type="EMBL" id="LDWR01000022">
    <property type="protein sequence ID" value="KML57586.1"/>
    <property type="molecule type" value="Genomic_DNA"/>
</dbReference>
<comment type="caution">
    <text evidence="2">The sequence shown here is derived from an EMBL/GenBank/DDBJ whole genome shotgun (WGS) entry which is preliminary data.</text>
</comment>
<dbReference type="InterPro" id="IPR026820">
    <property type="entry name" value="VioB/RebD_dom"/>
</dbReference>
<accession>A0A0J5WZ82</accession>
<name>A0A0J5WZ82_BURCE</name>
<gene>
    <name evidence="2" type="ORF">VL15_14160</name>
</gene>
<dbReference type="RefSeq" id="WP_048246258.1">
    <property type="nucleotide sequence ID" value="NZ_LDWR01000022.1"/>
</dbReference>
<dbReference type="Proteomes" id="UP000036338">
    <property type="component" value="Unassembled WGS sequence"/>
</dbReference>
<dbReference type="Pfam" id="PF12902">
    <property type="entry name" value="Ferritin-like"/>
    <property type="match status" value="1"/>
</dbReference>
<evidence type="ECO:0000313" key="2">
    <source>
        <dbReference type="EMBL" id="KML57586.1"/>
    </source>
</evidence>